<dbReference type="SUPFAM" id="SSF103473">
    <property type="entry name" value="MFS general substrate transporter"/>
    <property type="match status" value="2"/>
</dbReference>
<evidence type="ECO:0000313" key="9">
    <source>
        <dbReference type="Proteomes" id="UP000799302"/>
    </source>
</evidence>
<feature type="transmembrane region" description="Helical" evidence="6">
    <location>
        <begin position="351"/>
        <end position="372"/>
    </location>
</feature>
<reference evidence="8" key="1">
    <citation type="journal article" date="2020" name="Stud. Mycol.">
        <title>101 Dothideomycetes genomes: a test case for predicting lifestyles and emergence of pathogens.</title>
        <authorList>
            <person name="Haridas S."/>
            <person name="Albert R."/>
            <person name="Binder M."/>
            <person name="Bloem J."/>
            <person name="Labutti K."/>
            <person name="Salamov A."/>
            <person name="Andreopoulos B."/>
            <person name="Baker S."/>
            <person name="Barry K."/>
            <person name="Bills G."/>
            <person name="Bluhm B."/>
            <person name="Cannon C."/>
            <person name="Castanera R."/>
            <person name="Culley D."/>
            <person name="Daum C."/>
            <person name="Ezra D."/>
            <person name="Gonzalez J."/>
            <person name="Henrissat B."/>
            <person name="Kuo A."/>
            <person name="Liang C."/>
            <person name="Lipzen A."/>
            <person name="Lutzoni F."/>
            <person name="Magnuson J."/>
            <person name="Mondo S."/>
            <person name="Nolan M."/>
            <person name="Ohm R."/>
            <person name="Pangilinan J."/>
            <person name="Park H.-J."/>
            <person name="Ramirez L."/>
            <person name="Alfaro M."/>
            <person name="Sun H."/>
            <person name="Tritt A."/>
            <person name="Yoshinaga Y."/>
            <person name="Zwiers L.-H."/>
            <person name="Turgeon B."/>
            <person name="Goodwin S."/>
            <person name="Spatafora J."/>
            <person name="Crous P."/>
            <person name="Grigoriev I."/>
        </authorList>
    </citation>
    <scope>NUCLEOTIDE SEQUENCE</scope>
    <source>
        <strain evidence="8">CBS 115976</strain>
    </source>
</reference>
<accession>A0A6A6UEX3</accession>
<organism evidence="8 9">
    <name type="scientific">Microthyrium microscopicum</name>
    <dbReference type="NCBI Taxonomy" id="703497"/>
    <lineage>
        <taxon>Eukaryota</taxon>
        <taxon>Fungi</taxon>
        <taxon>Dikarya</taxon>
        <taxon>Ascomycota</taxon>
        <taxon>Pezizomycotina</taxon>
        <taxon>Dothideomycetes</taxon>
        <taxon>Dothideomycetes incertae sedis</taxon>
        <taxon>Microthyriales</taxon>
        <taxon>Microthyriaceae</taxon>
        <taxon>Microthyrium</taxon>
    </lineage>
</organism>
<sequence>MSTSVPPGPNEEKDHFHDAFLNNPEDTKSIAAAPEDTSAYPTGITLAFIVVALVLSIFLTCLDMTILATAIPKITDEFHGLDNISWYSSAFFLSNGGFQSTWGKAYKYFPLKTVFLMSVLVFEVGSLVCGVAPNPLALIIGRAICGLGAAGIGTGAYTIIAFVAPPHKRATYMGLVGMSYGIASAIGPLVGGAFSDKVSWRWCFYINLPIGGVSALIIMLFFHTPKGAEPVAAIWKEKLLQMDFVGVALIMGALITYILAIQNGGQSQAWNSSLVIGLLVGFGAIVLVFVLWELLQQERAMIVPRLFKKRQVLVSSMYTMLFGGSYFLIIYELPIYFQSVDGASPTLSGVYNLPLIVAVTISMILSGYLITLTGLASQIQLTGAAIATLGAGLIYTLDIGSSAGKWIGYQIIGGVGWGFAFQVPIVIAQSGANANDISSITAIILFFQNFGGTSFTSAAQSAFANRLIQNLPRLAPSVDPATVILTGATEIRSAFSADQVPGVIAAYMTGVKAAYAISIAGAGLAFLVTLGSRWKRLHGDEGKLEIGAV</sequence>
<keyword evidence="2" id="KW-0813">Transport</keyword>
<evidence type="ECO:0000313" key="8">
    <source>
        <dbReference type="EMBL" id="KAF2669638.1"/>
    </source>
</evidence>
<protein>
    <submittedName>
        <fullName evidence="8">MFS general substrate transporter</fullName>
    </submittedName>
</protein>
<feature type="domain" description="Major facilitator superfamily (MFS) profile" evidence="7">
    <location>
        <begin position="49"/>
        <end position="549"/>
    </location>
</feature>
<evidence type="ECO:0000256" key="5">
    <source>
        <dbReference type="ARBA" id="ARBA00023136"/>
    </source>
</evidence>
<dbReference type="InterPro" id="IPR036259">
    <property type="entry name" value="MFS_trans_sf"/>
</dbReference>
<dbReference type="PANTHER" id="PTHR23501">
    <property type="entry name" value="MAJOR FACILITATOR SUPERFAMILY"/>
    <property type="match status" value="1"/>
</dbReference>
<dbReference type="Proteomes" id="UP000799302">
    <property type="component" value="Unassembled WGS sequence"/>
</dbReference>
<feature type="transmembrane region" description="Helical" evidence="6">
    <location>
        <begin position="312"/>
        <end position="331"/>
    </location>
</feature>
<dbReference type="PROSITE" id="PS50850">
    <property type="entry name" value="MFS"/>
    <property type="match status" value="1"/>
</dbReference>
<evidence type="ECO:0000259" key="7">
    <source>
        <dbReference type="PROSITE" id="PS50850"/>
    </source>
</evidence>
<feature type="transmembrane region" description="Helical" evidence="6">
    <location>
        <begin position="170"/>
        <end position="190"/>
    </location>
</feature>
<evidence type="ECO:0000256" key="1">
    <source>
        <dbReference type="ARBA" id="ARBA00004141"/>
    </source>
</evidence>
<feature type="transmembrane region" description="Helical" evidence="6">
    <location>
        <begin position="440"/>
        <end position="463"/>
    </location>
</feature>
<feature type="transmembrane region" description="Helical" evidence="6">
    <location>
        <begin position="409"/>
        <end position="428"/>
    </location>
</feature>
<dbReference type="AlphaFoldDB" id="A0A6A6UEX3"/>
<dbReference type="FunFam" id="1.20.1250.20:FF:000196">
    <property type="entry name" value="MFS toxin efflux pump (AflT)"/>
    <property type="match status" value="1"/>
</dbReference>
<feature type="transmembrane region" description="Helical" evidence="6">
    <location>
        <begin position="273"/>
        <end position="292"/>
    </location>
</feature>
<feature type="transmembrane region" description="Helical" evidence="6">
    <location>
        <begin position="44"/>
        <end position="71"/>
    </location>
</feature>
<dbReference type="FunFam" id="1.20.1720.10:FF:000012">
    <property type="entry name" value="MFS toxin efflux pump (AflT)"/>
    <property type="match status" value="1"/>
</dbReference>
<evidence type="ECO:0000256" key="2">
    <source>
        <dbReference type="ARBA" id="ARBA00022448"/>
    </source>
</evidence>
<keyword evidence="4 6" id="KW-1133">Transmembrane helix</keyword>
<proteinExistence type="predicted"/>
<feature type="transmembrane region" description="Helical" evidence="6">
    <location>
        <begin position="513"/>
        <end position="530"/>
    </location>
</feature>
<feature type="transmembrane region" description="Helical" evidence="6">
    <location>
        <begin position="139"/>
        <end position="163"/>
    </location>
</feature>
<keyword evidence="5 6" id="KW-0472">Membrane</keyword>
<keyword evidence="9" id="KW-1185">Reference proteome</keyword>
<evidence type="ECO:0000256" key="4">
    <source>
        <dbReference type="ARBA" id="ARBA00022989"/>
    </source>
</evidence>
<feature type="transmembrane region" description="Helical" evidence="6">
    <location>
        <begin position="242"/>
        <end position="261"/>
    </location>
</feature>
<dbReference type="GO" id="GO:0005886">
    <property type="term" value="C:plasma membrane"/>
    <property type="evidence" value="ECO:0007669"/>
    <property type="project" value="TreeGrafter"/>
</dbReference>
<dbReference type="PANTHER" id="PTHR23501:SF177">
    <property type="entry name" value="MAJOR FACILITATOR SUPERFAMILY (MFS) PROFILE DOMAIN-CONTAINING PROTEIN-RELATED"/>
    <property type="match status" value="1"/>
</dbReference>
<dbReference type="EMBL" id="MU004235">
    <property type="protein sequence ID" value="KAF2669638.1"/>
    <property type="molecule type" value="Genomic_DNA"/>
</dbReference>
<evidence type="ECO:0000256" key="3">
    <source>
        <dbReference type="ARBA" id="ARBA00022692"/>
    </source>
</evidence>
<name>A0A6A6UEX3_9PEZI</name>
<dbReference type="OrthoDB" id="10021397at2759"/>
<dbReference type="GO" id="GO:0022857">
    <property type="term" value="F:transmembrane transporter activity"/>
    <property type="evidence" value="ECO:0007669"/>
    <property type="project" value="InterPro"/>
</dbReference>
<comment type="subcellular location">
    <subcellularLocation>
        <location evidence="1">Membrane</location>
        <topology evidence="1">Multi-pass membrane protein</topology>
    </subcellularLocation>
</comment>
<feature type="transmembrane region" description="Helical" evidence="6">
    <location>
        <begin position="202"/>
        <end position="222"/>
    </location>
</feature>
<dbReference type="InterPro" id="IPR011701">
    <property type="entry name" value="MFS"/>
</dbReference>
<dbReference type="CDD" id="cd17502">
    <property type="entry name" value="MFS_Azr1_MDR_like"/>
    <property type="match status" value="1"/>
</dbReference>
<keyword evidence="3 6" id="KW-0812">Transmembrane</keyword>
<evidence type="ECO:0000256" key="6">
    <source>
        <dbReference type="SAM" id="Phobius"/>
    </source>
</evidence>
<gene>
    <name evidence="8" type="ORF">BT63DRAFT_372745</name>
</gene>
<feature type="transmembrane region" description="Helical" evidence="6">
    <location>
        <begin position="379"/>
        <end position="397"/>
    </location>
</feature>
<dbReference type="InterPro" id="IPR020846">
    <property type="entry name" value="MFS_dom"/>
</dbReference>
<dbReference type="Pfam" id="PF07690">
    <property type="entry name" value="MFS_1"/>
    <property type="match status" value="1"/>
</dbReference>
<dbReference type="Gene3D" id="1.20.1250.20">
    <property type="entry name" value="MFS general substrate transporter like domains"/>
    <property type="match status" value="2"/>
</dbReference>
<feature type="transmembrane region" description="Helical" evidence="6">
    <location>
        <begin position="114"/>
        <end position="133"/>
    </location>
</feature>